<reference evidence="1 3" key="1">
    <citation type="submission" date="2015-10" db="EMBL/GenBank/DDBJ databases">
        <title>The cercosporin biosynthetic gene cluster was horizontally transferred to several fungal lineages and shown to be expanded in Cercospora beticola based on microsynteny with recipient genomes.</title>
        <authorList>
            <person name="De Jonge R."/>
            <person name="Ebert M.K."/>
            <person name="Suttle J.C."/>
            <person name="Jurick Ii W.M."/>
            <person name="Secor G.A."/>
            <person name="Thomma B.P."/>
            <person name="Van De Peer Y."/>
            <person name="Bolton M.D."/>
        </authorList>
    </citation>
    <scope>NUCLEOTIDE SEQUENCE [LARGE SCALE GENOMIC DNA]</scope>
    <source>
        <strain evidence="1 3">09-40</strain>
    </source>
</reference>
<dbReference type="EMBL" id="LKMD01000104">
    <property type="protein sequence ID" value="PIA94629.1"/>
    <property type="molecule type" value="Genomic_DNA"/>
</dbReference>
<evidence type="ECO:0000313" key="1">
    <source>
        <dbReference type="EMBL" id="PIA94629.1"/>
    </source>
</evidence>
<gene>
    <name evidence="1" type="ORF">CB0940_08647</name>
    <name evidence="2" type="ORF">RHO25_009879</name>
</gene>
<dbReference type="AlphaFoldDB" id="A0A2G5HQ11"/>
<dbReference type="PANTHER" id="PTHR28360:SF1">
    <property type="entry name" value="DYNACTIN SUBUNIT 3"/>
    <property type="match status" value="1"/>
</dbReference>
<dbReference type="InterPro" id="IPR009991">
    <property type="entry name" value="DCTN3"/>
</dbReference>
<accession>A0A2G5HQ11</accession>
<dbReference type="GO" id="GO:0061640">
    <property type="term" value="P:cytoskeleton-dependent cytokinesis"/>
    <property type="evidence" value="ECO:0007669"/>
    <property type="project" value="InterPro"/>
</dbReference>
<organism evidence="1 3">
    <name type="scientific">Cercospora beticola</name>
    <name type="common">Sugarbeet leaf spot fungus</name>
    <dbReference type="NCBI Taxonomy" id="122368"/>
    <lineage>
        <taxon>Eukaryota</taxon>
        <taxon>Fungi</taxon>
        <taxon>Dikarya</taxon>
        <taxon>Ascomycota</taxon>
        <taxon>Pezizomycotina</taxon>
        <taxon>Dothideomycetes</taxon>
        <taxon>Dothideomycetidae</taxon>
        <taxon>Mycosphaerellales</taxon>
        <taxon>Mycosphaerellaceae</taxon>
        <taxon>Cercospora</taxon>
    </lineage>
</organism>
<evidence type="ECO:0008006" key="5">
    <source>
        <dbReference type="Google" id="ProtNLM"/>
    </source>
</evidence>
<dbReference type="Proteomes" id="UP001302367">
    <property type="component" value="Chromosome 6"/>
</dbReference>
<sequence>MAATSETVSDTLSMLEQRLQCIDYAINGDSPQTHDEQPKPTASAAARLRHLERTLKALSTKSHAVADVLQIHKQYPELFRPADEKAVPSTLHPAALAQLILAHESLYKTTSAQLQTLQDNSTIPESAPLVKSIGLEPRLERIEAKQIEQARDFAELRLRSTRLLENWYKVGVLDMGEKWTDWEERLRDCEILVRRREAAKKREEGMQ</sequence>
<evidence type="ECO:0000313" key="2">
    <source>
        <dbReference type="EMBL" id="WPB05228.1"/>
    </source>
</evidence>
<dbReference type="PANTHER" id="PTHR28360">
    <property type="entry name" value="DYNACTIN SUBUNIT 3"/>
    <property type="match status" value="1"/>
</dbReference>
<dbReference type="GO" id="GO:0005869">
    <property type="term" value="C:dynactin complex"/>
    <property type="evidence" value="ECO:0007669"/>
    <property type="project" value="InterPro"/>
</dbReference>
<dbReference type="Proteomes" id="UP000230605">
    <property type="component" value="Chromosome 6"/>
</dbReference>
<name>A0A2G5HQ11_CERBT</name>
<dbReference type="OrthoDB" id="5403729at2759"/>
<evidence type="ECO:0000313" key="4">
    <source>
        <dbReference type="Proteomes" id="UP001302367"/>
    </source>
</evidence>
<proteinExistence type="predicted"/>
<protein>
    <recommendedName>
        <fullName evidence="5">Nuclear distribution protein RO10</fullName>
    </recommendedName>
</protein>
<dbReference type="Pfam" id="PF07426">
    <property type="entry name" value="Dynactin_p22"/>
    <property type="match status" value="1"/>
</dbReference>
<evidence type="ECO:0000313" key="3">
    <source>
        <dbReference type="Proteomes" id="UP000230605"/>
    </source>
</evidence>
<keyword evidence="4" id="KW-1185">Reference proteome</keyword>
<dbReference type="EMBL" id="CP134189">
    <property type="protein sequence ID" value="WPB05228.1"/>
    <property type="molecule type" value="Genomic_DNA"/>
</dbReference>
<reference evidence="2 4" key="2">
    <citation type="submission" date="2023-09" db="EMBL/GenBank/DDBJ databases">
        <title>Complete-Gapless Cercospora beticola genome.</title>
        <authorList>
            <person name="Wyatt N.A."/>
            <person name="Spanner R.E."/>
            <person name="Bolton M.D."/>
        </authorList>
    </citation>
    <scope>NUCLEOTIDE SEQUENCE [LARGE SCALE GENOMIC DNA]</scope>
    <source>
        <strain evidence="2">Cb09-40</strain>
    </source>
</reference>